<gene>
    <name evidence="1" type="ORF">A2756_05585</name>
</gene>
<protein>
    <recommendedName>
        <fullName evidence="3">PsbP C-terminal domain-containing protein</fullName>
    </recommendedName>
</protein>
<comment type="caution">
    <text evidence="1">The sequence shown here is derived from an EMBL/GenBank/DDBJ whole genome shotgun (WGS) entry which is preliminary data.</text>
</comment>
<reference evidence="1 2" key="1">
    <citation type="journal article" date="2016" name="Nat. Commun.">
        <title>Thousands of microbial genomes shed light on interconnected biogeochemical processes in an aquifer system.</title>
        <authorList>
            <person name="Anantharaman K."/>
            <person name="Brown C.T."/>
            <person name="Hug L.A."/>
            <person name="Sharon I."/>
            <person name="Castelle C.J."/>
            <person name="Probst A.J."/>
            <person name="Thomas B.C."/>
            <person name="Singh A."/>
            <person name="Wilkins M.J."/>
            <person name="Karaoz U."/>
            <person name="Brodie E.L."/>
            <person name="Williams K.H."/>
            <person name="Hubbard S.S."/>
            <person name="Banfield J.F."/>
        </authorList>
    </citation>
    <scope>NUCLEOTIDE SEQUENCE [LARGE SCALE GENOMIC DNA]</scope>
</reference>
<sequence length="204" mass="22989">MHKNTTFLILFGTLLVAGGVVLYERQKLDSVTVPPVSTNNQQGEDDKPIATVLDGADENGWKTLRSELFGFEMKFPGEWEVILPYHPISRATLSQRAEGEDVFSVVFRQPDEGLDKFSALGLGVSKIGIEEKLKRDKEILSSTYKVEMVSVGNAKGFKINQEKNNYSYIIFGSEKYTFQFSNINDLPGNREAYEKMLPTFHLLP</sequence>
<dbReference type="STRING" id="1802115.A2756_05585"/>
<name>A0A1G2G2W4_9BACT</name>
<evidence type="ECO:0000313" key="1">
    <source>
        <dbReference type="EMBL" id="OGZ44654.1"/>
    </source>
</evidence>
<dbReference type="AlphaFoldDB" id="A0A1G2G2W4"/>
<accession>A0A1G2G2W4</accession>
<dbReference type="Proteomes" id="UP000177785">
    <property type="component" value="Unassembled WGS sequence"/>
</dbReference>
<proteinExistence type="predicted"/>
<organism evidence="1 2">
    <name type="scientific">Candidatus Ryanbacteria bacterium RIFCSPHIGHO2_01_FULL_48_27</name>
    <dbReference type="NCBI Taxonomy" id="1802115"/>
    <lineage>
        <taxon>Bacteria</taxon>
        <taxon>Candidatus Ryaniibacteriota</taxon>
    </lineage>
</organism>
<evidence type="ECO:0008006" key="3">
    <source>
        <dbReference type="Google" id="ProtNLM"/>
    </source>
</evidence>
<evidence type="ECO:0000313" key="2">
    <source>
        <dbReference type="Proteomes" id="UP000177785"/>
    </source>
</evidence>
<dbReference type="EMBL" id="MHNL01000017">
    <property type="protein sequence ID" value="OGZ44654.1"/>
    <property type="molecule type" value="Genomic_DNA"/>
</dbReference>